<evidence type="ECO:0000313" key="1">
    <source>
        <dbReference type="EMBL" id="KAL0963493.1"/>
    </source>
</evidence>
<sequence length="78" mass="9063">MFSVIFFTEQRPSHPNTYRGLGVPLHPNLSKNTLLTCVPIMKLLTSVEKQKPINYNPGSTEDCFLYRQYIELNHHLMV</sequence>
<organism evidence="1 2">
    <name type="scientific">Umbra pygmaea</name>
    <name type="common">Eastern mudminnow</name>
    <dbReference type="NCBI Taxonomy" id="75934"/>
    <lineage>
        <taxon>Eukaryota</taxon>
        <taxon>Metazoa</taxon>
        <taxon>Chordata</taxon>
        <taxon>Craniata</taxon>
        <taxon>Vertebrata</taxon>
        <taxon>Euteleostomi</taxon>
        <taxon>Actinopterygii</taxon>
        <taxon>Neopterygii</taxon>
        <taxon>Teleostei</taxon>
        <taxon>Protacanthopterygii</taxon>
        <taxon>Esociformes</taxon>
        <taxon>Umbridae</taxon>
        <taxon>Umbra</taxon>
    </lineage>
</organism>
<reference evidence="1 2" key="1">
    <citation type="submission" date="2024-06" db="EMBL/GenBank/DDBJ databases">
        <authorList>
            <person name="Pan Q."/>
            <person name="Wen M."/>
            <person name="Jouanno E."/>
            <person name="Zahm M."/>
            <person name="Klopp C."/>
            <person name="Cabau C."/>
            <person name="Louis A."/>
            <person name="Berthelot C."/>
            <person name="Parey E."/>
            <person name="Roest Crollius H."/>
            <person name="Montfort J."/>
            <person name="Robinson-Rechavi M."/>
            <person name="Bouchez O."/>
            <person name="Lampietro C."/>
            <person name="Lopez Roques C."/>
            <person name="Donnadieu C."/>
            <person name="Postlethwait J."/>
            <person name="Bobe J."/>
            <person name="Verreycken H."/>
            <person name="Guiguen Y."/>
        </authorList>
    </citation>
    <scope>NUCLEOTIDE SEQUENCE [LARGE SCALE GENOMIC DNA]</scope>
    <source>
        <strain evidence="1">Up_M1</strain>
        <tissue evidence="1">Testis</tissue>
    </source>
</reference>
<accession>A0ABD0WLN2</accession>
<comment type="caution">
    <text evidence="1">The sequence shown here is derived from an EMBL/GenBank/DDBJ whole genome shotgun (WGS) entry which is preliminary data.</text>
</comment>
<dbReference type="EMBL" id="JAGEUA010000010">
    <property type="protein sequence ID" value="KAL0963493.1"/>
    <property type="molecule type" value="Genomic_DNA"/>
</dbReference>
<dbReference type="Proteomes" id="UP001557470">
    <property type="component" value="Unassembled WGS sequence"/>
</dbReference>
<keyword evidence="2" id="KW-1185">Reference proteome</keyword>
<protein>
    <submittedName>
        <fullName evidence="1">Uncharacterized protein</fullName>
    </submittedName>
</protein>
<proteinExistence type="predicted"/>
<evidence type="ECO:0000313" key="2">
    <source>
        <dbReference type="Proteomes" id="UP001557470"/>
    </source>
</evidence>
<gene>
    <name evidence="1" type="ORF">UPYG_G00307140</name>
</gene>
<dbReference type="AlphaFoldDB" id="A0ABD0WLN2"/>
<name>A0ABD0WLN2_UMBPY</name>